<accession>A0A5N7MA20</accession>
<dbReference type="SMART" id="SM00849">
    <property type="entry name" value="Lactamase_B"/>
    <property type="match status" value="1"/>
</dbReference>
<feature type="domain" description="Metallo-beta-lactamase" evidence="5">
    <location>
        <begin position="59"/>
        <end position="261"/>
    </location>
</feature>
<dbReference type="InterPro" id="IPR051013">
    <property type="entry name" value="MBL_superfamily_lactonases"/>
</dbReference>
<dbReference type="InterPro" id="IPR001279">
    <property type="entry name" value="Metallo-B-lactamas"/>
</dbReference>
<evidence type="ECO:0000259" key="5">
    <source>
        <dbReference type="SMART" id="SM00849"/>
    </source>
</evidence>
<dbReference type="PANTHER" id="PTHR42978">
    <property type="entry name" value="QUORUM-QUENCHING LACTONASE YTNP-RELATED-RELATED"/>
    <property type="match status" value="1"/>
</dbReference>
<evidence type="ECO:0000256" key="3">
    <source>
        <dbReference type="ARBA" id="ARBA00022801"/>
    </source>
</evidence>
<keyword evidence="7" id="KW-1185">Reference proteome</keyword>
<dbReference type="Gene3D" id="3.60.15.10">
    <property type="entry name" value="Ribonuclease Z/Hydroxyacylglutathione hydrolase-like"/>
    <property type="match status" value="1"/>
</dbReference>
<dbReference type="Proteomes" id="UP000403266">
    <property type="component" value="Unassembled WGS sequence"/>
</dbReference>
<keyword evidence="4" id="KW-0862">Zinc</keyword>
<comment type="caution">
    <text evidence="6">The sequence shown here is derived from an EMBL/GenBank/DDBJ whole genome shotgun (WGS) entry which is preliminary data.</text>
</comment>
<dbReference type="OrthoDB" id="9773738at2"/>
<organism evidence="6 7">
    <name type="scientific">Microvirga tunisiensis</name>
    <dbReference type="NCBI Taxonomy" id="2108360"/>
    <lineage>
        <taxon>Bacteria</taxon>
        <taxon>Pseudomonadati</taxon>
        <taxon>Pseudomonadota</taxon>
        <taxon>Alphaproteobacteria</taxon>
        <taxon>Hyphomicrobiales</taxon>
        <taxon>Methylobacteriaceae</taxon>
        <taxon>Microvirga</taxon>
    </lineage>
</organism>
<proteinExistence type="inferred from homology"/>
<dbReference type="PANTHER" id="PTHR42978:SF6">
    <property type="entry name" value="QUORUM-QUENCHING LACTONASE YTNP-RELATED"/>
    <property type="match status" value="1"/>
</dbReference>
<dbReference type="SUPFAM" id="SSF56281">
    <property type="entry name" value="Metallo-hydrolase/oxidoreductase"/>
    <property type="match status" value="1"/>
</dbReference>
<gene>
    <name evidence="6" type="ORF">FS320_00535</name>
</gene>
<evidence type="ECO:0000313" key="7">
    <source>
        <dbReference type="Proteomes" id="UP000403266"/>
    </source>
</evidence>
<dbReference type="Pfam" id="PF00753">
    <property type="entry name" value="Lactamase_B"/>
    <property type="match status" value="1"/>
</dbReference>
<reference evidence="6 7" key="1">
    <citation type="journal article" date="2019" name="Syst. Appl. Microbiol.">
        <title>Microvirga tunisiensis sp. nov., a root nodule symbiotic bacterium isolated from Lupinus micranthus and L. luteus grown in Northern Tunisia.</title>
        <authorList>
            <person name="Msaddak A."/>
            <person name="Rejili M."/>
            <person name="Duran D."/>
            <person name="Mars M."/>
            <person name="Palacios J.M."/>
            <person name="Ruiz-Argueso T."/>
            <person name="Rey L."/>
            <person name="Imperial J."/>
        </authorList>
    </citation>
    <scope>NUCLEOTIDE SEQUENCE [LARGE SCALE GENOMIC DNA]</scope>
    <source>
        <strain evidence="6 7">Lmie10</strain>
    </source>
</reference>
<dbReference type="CDD" id="cd07720">
    <property type="entry name" value="OPHC2-like_MBL-fold"/>
    <property type="match status" value="1"/>
</dbReference>
<dbReference type="GO" id="GO:0046872">
    <property type="term" value="F:metal ion binding"/>
    <property type="evidence" value="ECO:0007669"/>
    <property type="project" value="UniProtKB-KW"/>
</dbReference>
<evidence type="ECO:0000256" key="2">
    <source>
        <dbReference type="ARBA" id="ARBA00022723"/>
    </source>
</evidence>
<dbReference type="EMBL" id="VOSK01000001">
    <property type="protein sequence ID" value="MPR23742.1"/>
    <property type="molecule type" value="Genomic_DNA"/>
</dbReference>
<dbReference type="AlphaFoldDB" id="A0A5N7MA20"/>
<comment type="similarity">
    <text evidence="1">Belongs to the metallo-beta-lactamase superfamily.</text>
</comment>
<name>A0A5N7MA20_9HYPH</name>
<dbReference type="InterPro" id="IPR036866">
    <property type="entry name" value="RibonucZ/Hydroxyglut_hydro"/>
</dbReference>
<keyword evidence="3 6" id="KW-0378">Hydrolase</keyword>
<sequence length="279" mass="30253">MQERTTLTAPCSHNFGRYEVTCFCDGVFQAPIGALIHIDGETARQSVIAEWGNPNIQLDVNFYALRDTNGITLVDTGGGPSLGPSFGLARIAMRDAGILPEDVSHVLLTHIHDDHVFGLFDGSLPYFANAEVLVPETDMAFFLDPAAREATPEARRGGFSVAERLQETYGTRIQKCPEGHVLPGIEARRLPGHTPGHTGYLLHGNDDTLFIWGDVLHLGALQSRDPNIGMIYDLSPVVAATTRQTALEHAARGGWAVAGGHIGFGRVHCMEDGYRISEL</sequence>
<evidence type="ECO:0000256" key="4">
    <source>
        <dbReference type="ARBA" id="ARBA00022833"/>
    </source>
</evidence>
<keyword evidence="2" id="KW-0479">Metal-binding</keyword>
<evidence type="ECO:0000313" key="6">
    <source>
        <dbReference type="EMBL" id="MPR23742.1"/>
    </source>
</evidence>
<evidence type="ECO:0000256" key="1">
    <source>
        <dbReference type="ARBA" id="ARBA00007749"/>
    </source>
</evidence>
<protein>
    <submittedName>
        <fullName evidence="6">MBL fold metallo-hydrolase</fullName>
    </submittedName>
</protein>
<dbReference type="GO" id="GO:0016787">
    <property type="term" value="F:hydrolase activity"/>
    <property type="evidence" value="ECO:0007669"/>
    <property type="project" value="UniProtKB-KW"/>
</dbReference>